<dbReference type="Pfam" id="PF14369">
    <property type="entry name" value="Zn_ribbon_19"/>
    <property type="match status" value="1"/>
</dbReference>
<keyword evidence="4" id="KW-0479">Metal-binding</keyword>
<dbReference type="PROSITE" id="PS50089">
    <property type="entry name" value="ZF_RING_2"/>
    <property type="match status" value="1"/>
</dbReference>
<dbReference type="FunFam" id="3.30.40.10:FF:000022">
    <property type="entry name" value="E3 ubiquitin-protein ligase RING1-like"/>
    <property type="match status" value="1"/>
</dbReference>
<evidence type="ECO:0000259" key="10">
    <source>
        <dbReference type="PROSITE" id="PS50089"/>
    </source>
</evidence>
<dbReference type="CDD" id="cd16667">
    <property type="entry name" value="RING-H2_RNF126-like"/>
    <property type="match status" value="1"/>
</dbReference>
<evidence type="ECO:0000256" key="6">
    <source>
        <dbReference type="ARBA" id="ARBA00022786"/>
    </source>
</evidence>
<dbReference type="InterPro" id="IPR013083">
    <property type="entry name" value="Znf_RING/FYVE/PHD"/>
</dbReference>
<evidence type="ECO:0000313" key="12">
    <source>
        <dbReference type="Proteomes" id="UP001159364"/>
    </source>
</evidence>
<keyword evidence="6" id="KW-0833">Ubl conjugation pathway</keyword>
<keyword evidence="7" id="KW-0862">Zinc</keyword>
<evidence type="ECO:0000256" key="5">
    <source>
        <dbReference type="ARBA" id="ARBA00022771"/>
    </source>
</evidence>
<evidence type="ECO:0000256" key="1">
    <source>
        <dbReference type="ARBA" id="ARBA00000900"/>
    </source>
</evidence>
<dbReference type="GO" id="GO:0008270">
    <property type="term" value="F:zinc ion binding"/>
    <property type="evidence" value="ECO:0007669"/>
    <property type="project" value="UniProtKB-KW"/>
</dbReference>
<comment type="caution">
    <text evidence="11">The sequence shown here is derived from an EMBL/GenBank/DDBJ whole genome shotgun (WGS) entry which is preliminary data.</text>
</comment>
<dbReference type="GO" id="GO:0016567">
    <property type="term" value="P:protein ubiquitination"/>
    <property type="evidence" value="ECO:0007669"/>
    <property type="project" value="TreeGrafter"/>
</dbReference>
<protein>
    <recommendedName>
        <fullName evidence="2">RING-type E3 ubiquitin transferase</fullName>
        <ecNumber evidence="2">2.3.2.27</ecNumber>
    </recommendedName>
</protein>
<accession>A0AAV8T8X8</accession>
<evidence type="ECO:0000256" key="8">
    <source>
        <dbReference type="PROSITE-ProRule" id="PRU00175"/>
    </source>
</evidence>
<dbReference type="EMBL" id="JAIWQS010000006">
    <property type="protein sequence ID" value="KAJ8763210.1"/>
    <property type="molecule type" value="Genomic_DNA"/>
</dbReference>
<dbReference type="SMART" id="SM00184">
    <property type="entry name" value="RING"/>
    <property type="match status" value="1"/>
</dbReference>
<dbReference type="InterPro" id="IPR001841">
    <property type="entry name" value="Znf_RING"/>
</dbReference>
<proteinExistence type="predicted"/>
<dbReference type="InterPro" id="IPR039525">
    <property type="entry name" value="RNF126-like_zinc-ribbon"/>
</dbReference>
<keyword evidence="3" id="KW-0808">Transferase</keyword>
<organism evidence="11 12">
    <name type="scientific">Erythroxylum novogranatense</name>
    <dbReference type="NCBI Taxonomy" id="1862640"/>
    <lineage>
        <taxon>Eukaryota</taxon>
        <taxon>Viridiplantae</taxon>
        <taxon>Streptophyta</taxon>
        <taxon>Embryophyta</taxon>
        <taxon>Tracheophyta</taxon>
        <taxon>Spermatophyta</taxon>
        <taxon>Magnoliopsida</taxon>
        <taxon>eudicotyledons</taxon>
        <taxon>Gunneridae</taxon>
        <taxon>Pentapetalae</taxon>
        <taxon>rosids</taxon>
        <taxon>fabids</taxon>
        <taxon>Malpighiales</taxon>
        <taxon>Erythroxylaceae</taxon>
        <taxon>Erythroxylum</taxon>
    </lineage>
</organism>
<dbReference type="EC" id="2.3.2.27" evidence="2"/>
<evidence type="ECO:0000256" key="9">
    <source>
        <dbReference type="SAM" id="MobiDB-lite"/>
    </source>
</evidence>
<feature type="compositionally biased region" description="Low complexity" evidence="9">
    <location>
        <begin position="336"/>
        <end position="351"/>
    </location>
</feature>
<dbReference type="Pfam" id="PF13639">
    <property type="entry name" value="zf-RING_2"/>
    <property type="match status" value="1"/>
</dbReference>
<dbReference type="PANTHER" id="PTHR15710">
    <property type="entry name" value="E3 UBIQUITIN-PROTEIN LIGASE PRAJA"/>
    <property type="match status" value="1"/>
</dbReference>
<evidence type="ECO:0000256" key="7">
    <source>
        <dbReference type="ARBA" id="ARBA00022833"/>
    </source>
</evidence>
<dbReference type="GO" id="GO:0061630">
    <property type="term" value="F:ubiquitin protein ligase activity"/>
    <property type="evidence" value="ECO:0007669"/>
    <property type="project" value="UniProtKB-EC"/>
</dbReference>
<evidence type="ECO:0000256" key="2">
    <source>
        <dbReference type="ARBA" id="ARBA00012483"/>
    </source>
</evidence>
<feature type="compositionally biased region" description="Polar residues" evidence="9">
    <location>
        <begin position="352"/>
        <end position="365"/>
    </location>
</feature>
<dbReference type="GO" id="GO:0005737">
    <property type="term" value="C:cytoplasm"/>
    <property type="evidence" value="ECO:0007669"/>
    <property type="project" value="TreeGrafter"/>
</dbReference>
<keyword evidence="5 8" id="KW-0863">Zinc-finger</keyword>
<evidence type="ECO:0000256" key="3">
    <source>
        <dbReference type="ARBA" id="ARBA00022679"/>
    </source>
</evidence>
<dbReference type="Gene3D" id="3.30.40.10">
    <property type="entry name" value="Zinc/RING finger domain, C3HC4 (zinc finger)"/>
    <property type="match status" value="1"/>
</dbReference>
<reference evidence="11 12" key="1">
    <citation type="submission" date="2021-09" db="EMBL/GenBank/DDBJ databases">
        <title>Genomic insights and catalytic innovation underlie evolution of tropane alkaloids biosynthesis.</title>
        <authorList>
            <person name="Wang Y.-J."/>
            <person name="Tian T."/>
            <person name="Huang J.-P."/>
            <person name="Huang S.-X."/>
        </authorList>
    </citation>
    <scope>NUCLEOTIDE SEQUENCE [LARGE SCALE GENOMIC DNA]</scope>
    <source>
        <strain evidence="11">KIB-2018</strain>
        <tissue evidence="11">Leaf</tissue>
    </source>
</reference>
<keyword evidence="12" id="KW-1185">Reference proteome</keyword>
<feature type="region of interest" description="Disordered" evidence="9">
    <location>
        <begin position="280"/>
        <end position="365"/>
    </location>
</feature>
<dbReference type="PANTHER" id="PTHR15710:SF199">
    <property type="entry name" value="RING-TYPE E3 UBIQUITIN TRANSFERASE"/>
    <property type="match status" value="1"/>
</dbReference>
<feature type="compositionally biased region" description="Basic and acidic residues" evidence="9">
    <location>
        <begin position="294"/>
        <end position="321"/>
    </location>
</feature>
<name>A0AAV8T8X8_9ROSI</name>
<evidence type="ECO:0000256" key="4">
    <source>
        <dbReference type="ARBA" id="ARBA00022723"/>
    </source>
</evidence>
<feature type="domain" description="RING-type" evidence="10">
    <location>
        <begin position="236"/>
        <end position="277"/>
    </location>
</feature>
<dbReference type="AlphaFoldDB" id="A0AAV8T8X8"/>
<feature type="region of interest" description="Disordered" evidence="9">
    <location>
        <begin position="131"/>
        <end position="152"/>
    </location>
</feature>
<comment type="catalytic activity">
    <reaction evidence="1">
        <text>S-ubiquitinyl-[E2 ubiquitin-conjugating enzyme]-L-cysteine + [acceptor protein]-L-lysine = [E2 ubiquitin-conjugating enzyme]-L-cysteine + N(6)-ubiquitinyl-[acceptor protein]-L-lysine.</text>
        <dbReference type="EC" id="2.3.2.27"/>
    </reaction>
</comment>
<sequence>MGDANVEQYWCHLCCRVVTPVTDAEIKCPLCETGFVEEIGDTRELNNNAIDQLGSERTLSRWAPILLGLMGGLTPSGARVMAQERITNNSSPQEDDELERNFESMFRQRRRRNSASILRVLQDLQTGSQRNVNNIVESSNNNNGSSSNSSNGSSVILVNPLYEDALVLPSPYDMNRSGNPTQSLASSFADYLFGPGLELLLRHLSENDPNRYGTPPAQKEAVIAMPNVTIEENLQCPVCLEEFVVGDEAKEMPCKHKFHGECILPWLELHSSCPVCRFQMPSDDSKTETNSLRSRQERMGNTDARTDDGVGDGQETRENRRGHMIPISWPFDGLFSLPGSQSSGSSNSASSAETRPGSSAHSDET</sequence>
<dbReference type="SUPFAM" id="SSF57850">
    <property type="entry name" value="RING/U-box"/>
    <property type="match status" value="1"/>
</dbReference>
<dbReference type="Proteomes" id="UP001159364">
    <property type="component" value="Linkage Group LG06"/>
</dbReference>
<gene>
    <name evidence="11" type="ORF">K2173_025595</name>
</gene>
<evidence type="ECO:0000313" key="11">
    <source>
        <dbReference type="EMBL" id="KAJ8763210.1"/>
    </source>
</evidence>